<dbReference type="SMART" id="SM00028">
    <property type="entry name" value="TPR"/>
    <property type="match status" value="7"/>
</dbReference>
<feature type="region of interest" description="Disordered" evidence="2">
    <location>
        <begin position="32"/>
        <end position="148"/>
    </location>
</feature>
<evidence type="ECO:0000259" key="3">
    <source>
        <dbReference type="Pfam" id="PF00085"/>
    </source>
</evidence>
<dbReference type="InterPro" id="IPR044534">
    <property type="entry name" value="TTL1-4"/>
</dbReference>
<evidence type="ECO:0000256" key="1">
    <source>
        <dbReference type="PROSITE-ProRule" id="PRU00339"/>
    </source>
</evidence>
<dbReference type="STRING" id="4432.A0A1U8AFV5"/>
<dbReference type="RefSeq" id="XP_010261271.1">
    <property type="nucleotide sequence ID" value="XM_010262969.2"/>
</dbReference>
<dbReference type="Proteomes" id="UP000189703">
    <property type="component" value="Unplaced"/>
</dbReference>
<evidence type="ECO:0000313" key="4">
    <source>
        <dbReference type="Proteomes" id="UP000189703"/>
    </source>
</evidence>
<feature type="domain" description="Thioredoxin" evidence="3">
    <location>
        <begin position="663"/>
        <end position="721"/>
    </location>
</feature>
<gene>
    <name evidence="5" type="primary">LOC104600127</name>
</gene>
<dbReference type="eggNOG" id="KOG1124">
    <property type="taxonomic scope" value="Eukaryota"/>
</dbReference>
<dbReference type="GO" id="GO:0005737">
    <property type="term" value="C:cytoplasm"/>
    <property type="evidence" value="ECO:0000318"/>
    <property type="project" value="GO_Central"/>
</dbReference>
<dbReference type="PANTHER" id="PTHR46050">
    <property type="entry name" value="TPR REPEAT-CONTAINING THIOREDOXIN"/>
    <property type="match status" value="1"/>
</dbReference>
<reference evidence="5" key="1">
    <citation type="submission" date="2025-08" db="UniProtKB">
        <authorList>
            <consortium name="RefSeq"/>
        </authorList>
    </citation>
    <scope>IDENTIFICATION</scope>
</reference>
<dbReference type="OMA" id="NMMVFGH"/>
<dbReference type="Pfam" id="PF00515">
    <property type="entry name" value="TPR_1"/>
    <property type="match status" value="1"/>
</dbReference>
<dbReference type="CDD" id="cd02947">
    <property type="entry name" value="TRX_family"/>
    <property type="match status" value="1"/>
</dbReference>
<name>A0A1U8AFV5_NELNU</name>
<keyword evidence="4" id="KW-1185">Reference proteome</keyword>
<dbReference type="eggNOG" id="KOG0907">
    <property type="taxonomic scope" value="Eukaryota"/>
</dbReference>
<dbReference type="InterPro" id="IPR013766">
    <property type="entry name" value="Thioredoxin_domain"/>
</dbReference>
<dbReference type="Pfam" id="PF13414">
    <property type="entry name" value="TPR_11"/>
    <property type="match status" value="1"/>
</dbReference>
<evidence type="ECO:0000256" key="2">
    <source>
        <dbReference type="SAM" id="MobiDB-lite"/>
    </source>
</evidence>
<feature type="compositionally biased region" description="Low complexity" evidence="2">
    <location>
        <begin position="114"/>
        <end position="135"/>
    </location>
</feature>
<feature type="repeat" description="TPR" evidence="1">
    <location>
        <begin position="530"/>
        <end position="563"/>
    </location>
</feature>
<dbReference type="OrthoDB" id="2335338at2759"/>
<dbReference type="PANTHER" id="PTHR46050:SF7">
    <property type="entry name" value="TETRATRICOPEPTIDE REPEAT (TPR)-LIKE SUPERFAMILY PROTEIN"/>
    <property type="match status" value="1"/>
</dbReference>
<feature type="compositionally biased region" description="Polar residues" evidence="2">
    <location>
        <begin position="38"/>
        <end position="56"/>
    </location>
</feature>
<proteinExistence type="predicted"/>
<dbReference type="InterPro" id="IPR019734">
    <property type="entry name" value="TPR_rpt"/>
</dbReference>
<feature type="repeat" description="TPR" evidence="1">
    <location>
        <begin position="262"/>
        <end position="295"/>
    </location>
</feature>
<dbReference type="InParanoid" id="A0A1U8AFV5"/>
<evidence type="ECO:0000313" key="5">
    <source>
        <dbReference type="RefSeq" id="XP_010261271.1"/>
    </source>
</evidence>
<dbReference type="Gene3D" id="3.40.30.10">
    <property type="entry name" value="Glutaredoxin"/>
    <property type="match status" value="1"/>
</dbReference>
<dbReference type="SUPFAM" id="SSF48452">
    <property type="entry name" value="TPR-like"/>
    <property type="match status" value="2"/>
</dbReference>
<dbReference type="GeneID" id="104600127"/>
<dbReference type="GO" id="GO:0006950">
    <property type="term" value="P:response to stress"/>
    <property type="evidence" value="ECO:0007669"/>
    <property type="project" value="UniProtKB-ARBA"/>
</dbReference>
<accession>A0A1U8AFV5</accession>
<keyword evidence="1" id="KW-0802">TPR repeat</keyword>
<dbReference type="Gene3D" id="1.25.40.10">
    <property type="entry name" value="Tetratricopeptide repeat domain"/>
    <property type="match status" value="1"/>
</dbReference>
<dbReference type="Pfam" id="PF00085">
    <property type="entry name" value="Thioredoxin"/>
    <property type="match status" value="1"/>
</dbReference>
<dbReference type="PROSITE" id="PS50005">
    <property type="entry name" value="TPR"/>
    <property type="match status" value="2"/>
</dbReference>
<dbReference type="SUPFAM" id="SSF52833">
    <property type="entry name" value="Thioredoxin-like"/>
    <property type="match status" value="1"/>
</dbReference>
<sequence length="728" mass="80747">MTTMREYSPVKKSGCGIMMFYTGVFRRRRALPRRSASTSDIPTPDSDNVHQLTTTTPKRRRGGSDETAFIDTSNLTDPPQKLPDKPVHKATPNHRKTHSYHQQNQTRKPSDGITTSSTSSTDSSQTSSTTTTTTTKVSPTQGRKVPKEAIGISGELDSMIADHQKSKACNTLVRASSGNVMLYGHLGNLRQKGAGNMNSHNLPNSTTNVLEHLPKTARETNLAINGRNNSNSVMGNIVRTEKHHPKEQTGSLCLAPSNKSDPEELKAKGNEEYKKGNFAEALALYDQAIAIDPNKASYRSNKSAALMSMGRLLEAVFECKEAIRIEPSYQRAHHRLATLYLRLGDPEKSLYHYKHSGPEANSNEITQVQALRTQLDKCTEARKLKEWKMLLKETECTLSCGADSAPQVLASKAEALLKLHRHEDADTTLTNGLASDMDAYTKFYGPDDSAYLLLIRAQVDMAAGRFEDAIEAAQKAARLDSGNKEVGLVVRRARAVASARSNGNELFKASKFLEASAAYSEGLEHDPLNSVLLCNRAACRSKLGQFEKAVEDCTRALELRPSYGKARLRRADCNAKLERWEASIQDYEMLIRETPGDEKVGRALFEAQVQLKKRRGEDVKDMKFGADVVVVANNERFRHLVTSPGMSVVLFCNKSSDNQTFNFMQQLCKKYPSVNFLKVEVEDHPYLTKTEGVSAVPSFKIYKNGSRVKDIPGNNHELLESSVKFYSS</sequence>
<dbReference type="InterPro" id="IPR036249">
    <property type="entry name" value="Thioredoxin-like_sf"/>
</dbReference>
<feature type="region of interest" description="Disordered" evidence="2">
    <location>
        <begin position="242"/>
        <end position="264"/>
    </location>
</feature>
<dbReference type="KEGG" id="nnu:104600127"/>
<dbReference type="AlphaFoldDB" id="A0A1U8AFV5"/>
<dbReference type="Pfam" id="PF13432">
    <property type="entry name" value="TPR_16"/>
    <property type="match status" value="1"/>
</dbReference>
<protein>
    <submittedName>
        <fullName evidence="5">TPR repeat-containing thioredoxin TTL1-like</fullName>
    </submittedName>
</protein>
<dbReference type="InterPro" id="IPR011990">
    <property type="entry name" value="TPR-like_helical_dom_sf"/>
</dbReference>
<organism evidence="4 5">
    <name type="scientific">Nelumbo nucifera</name>
    <name type="common">Sacred lotus</name>
    <dbReference type="NCBI Taxonomy" id="4432"/>
    <lineage>
        <taxon>Eukaryota</taxon>
        <taxon>Viridiplantae</taxon>
        <taxon>Streptophyta</taxon>
        <taxon>Embryophyta</taxon>
        <taxon>Tracheophyta</taxon>
        <taxon>Spermatophyta</taxon>
        <taxon>Magnoliopsida</taxon>
        <taxon>Proteales</taxon>
        <taxon>Nelumbonaceae</taxon>
        <taxon>Nelumbo</taxon>
    </lineage>
</organism>